<evidence type="ECO:0000256" key="1">
    <source>
        <dbReference type="ARBA" id="ARBA00010541"/>
    </source>
</evidence>
<dbReference type="EMBL" id="JACMSC010000002">
    <property type="protein sequence ID" value="KAG6531232.1"/>
    <property type="molecule type" value="Genomic_DNA"/>
</dbReference>
<dbReference type="Gene3D" id="2.30.42.10">
    <property type="match status" value="1"/>
</dbReference>
<evidence type="ECO:0000313" key="3">
    <source>
        <dbReference type="EMBL" id="KAG6531232.1"/>
    </source>
</evidence>
<gene>
    <name evidence="3" type="ORF">ZIOFF_005022</name>
</gene>
<dbReference type="InterPro" id="IPR041489">
    <property type="entry name" value="PDZ_6"/>
</dbReference>
<evidence type="ECO:0000313" key="4">
    <source>
        <dbReference type="Proteomes" id="UP000734854"/>
    </source>
</evidence>
<comment type="similarity">
    <text evidence="1">Belongs to the peptidase S1C family.</text>
</comment>
<dbReference type="SUPFAM" id="SSF50156">
    <property type="entry name" value="PDZ domain-like"/>
    <property type="match status" value="1"/>
</dbReference>
<proteinExistence type="inferred from homology"/>
<evidence type="ECO:0000259" key="2">
    <source>
        <dbReference type="Pfam" id="PF17820"/>
    </source>
</evidence>
<dbReference type="SUPFAM" id="SSF50494">
    <property type="entry name" value="Trypsin-like serine proteases"/>
    <property type="match status" value="1"/>
</dbReference>
<feature type="domain" description="PDZ" evidence="2">
    <location>
        <begin position="651"/>
        <end position="701"/>
    </location>
</feature>
<organism evidence="3 4">
    <name type="scientific">Zingiber officinale</name>
    <name type="common">Ginger</name>
    <name type="synonym">Amomum zingiber</name>
    <dbReference type="NCBI Taxonomy" id="94328"/>
    <lineage>
        <taxon>Eukaryota</taxon>
        <taxon>Viridiplantae</taxon>
        <taxon>Streptophyta</taxon>
        <taxon>Embryophyta</taxon>
        <taxon>Tracheophyta</taxon>
        <taxon>Spermatophyta</taxon>
        <taxon>Magnoliopsida</taxon>
        <taxon>Liliopsida</taxon>
        <taxon>Zingiberales</taxon>
        <taxon>Zingiberaceae</taxon>
        <taxon>Zingiber</taxon>
    </lineage>
</organism>
<dbReference type="InterPro" id="IPR001940">
    <property type="entry name" value="Peptidase_S1C"/>
</dbReference>
<dbReference type="Pfam" id="PF17820">
    <property type="entry name" value="PDZ_6"/>
    <property type="match status" value="1"/>
</dbReference>
<sequence length="718" mass="76551">MFRGLLSRNPRRGVATGLLALTAFCAGGATLGSSSDRPSHRTNVAISISVPLRQLLSSTPSIFSQVFALSFSVPSPESSARHYSTANPLTPPDSSKDVPCCAGCLGRNTIAKAAAAAGPAVVNICLYGPMRAKSIGSGTIIDPDGTILTCAHCIADIANMKRVSKGKVGVTLQDGREFEGTVINADFPSDIAVVKIHSKTPLPSVKFGSSSKLLPGDWVIALGCPLTLQNTITSGIVRFGVKCSSMRLICGGRTSGKSNGGMKGNSGGPLVNLDGEVVGVNIMKVAAADGLSFAVPIDSVIKIIEQFRKNGTTVAVALLTRVVRPWLGLKMLDLNEMKIAQFKERDDSFPDVIKGVLVPVIAFGSGFRSIGRLCSGNARRGDRLSHHARGLVAQSRQSSARSACDGRTYRDYASPSAYQWSSDADNGRVREKANHRARSHRPTAGQGHPTLTSTPVSISAIGCIRFSPITGRRRSVPMNVNYSCFAHSAALLVELSDPLRWRSRPWFLTATFTHSSYVLSTVKDKSLIVTRSGGVSRSLVRSGLSSRRILLPYLLVVHSMTALSWDTSRHTSPDFPWADVGGFTTYRALTRGCHSYASADLVVAPSATALAVTSHDPAHTCRLMHTYTQPHFSSRLTYAAVRTDMLTTGTLVTPGSPGDRAGFRPGDVVIEFDGRPVGGIKEIIDIMEDKVGVPLKVLVKRSNNKSITLTVVPEEAVD</sequence>
<dbReference type="PRINTS" id="PR00834">
    <property type="entry name" value="PROTEASES2C"/>
</dbReference>
<name>A0A8J5HMZ2_ZINOF</name>
<protein>
    <recommendedName>
        <fullName evidence="2">PDZ domain-containing protein</fullName>
    </recommendedName>
</protein>
<dbReference type="Pfam" id="PF13365">
    <property type="entry name" value="Trypsin_2"/>
    <property type="match status" value="1"/>
</dbReference>
<accession>A0A8J5HMZ2</accession>
<dbReference type="PANTHER" id="PTHR22939:SF125">
    <property type="entry name" value="PROTEASE DO-LIKE 14-RELATED"/>
    <property type="match status" value="1"/>
</dbReference>
<dbReference type="InterPro" id="IPR036034">
    <property type="entry name" value="PDZ_sf"/>
</dbReference>
<dbReference type="AlphaFoldDB" id="A0A8J5HMZ2"/>
<keyword evidence="4" id="KW-1185">Reference proteome</keyword>
<dbReference type="GO" id="GO:0004252">
    <property type="term" value="F:serine-type endopeptidase activity"/>
    <property type="evidence" value="ECO:0007669"/>
    <property type="project" value="InterPro"/>
</dbReference>
<dbReference type="GO" id="GO:0006508">
    <property type="term" value="P:proteolysis"/>
    <property type="evidence" value="ECO:0007669"/>
    <property type="project" value="InterPro"/>
</dbReference>
<reference evidence="3 4" key="1">
    <citation type="submission" date="2020-08" db="EMBL/GenBank/DDBJ databases">
        <title>Plant Genome Project.</title>
        <authorList>
            <person name="Zhang R.-G."/>
        </authorList>
    </citation>
    <scope>NUCLEOTIDE SEQUENCE [LARGE SCALE GENOMIC DNA]</scope>
    <source>
        <tissue evidence="3">Rhizome</tissue>
    </source>
</reference>
<dbReference type="Gene3D" id="2.40.10.120">
    <property type="match status" value="1"/>
</dbReference>
<dbReference type="InterPro" id="IPR009003">
    <property type="entry name" value="Peptidase_S1_PA"/>
</dbReference>
<dbReference type="Proteomes" id="UP000734854">
    <property type="component" value="Unassembled WGS sequence"/>
</dbReference>
<comment type="caution">
    <text evidence="3">The sequence shown here is derived from an EMBL/GenBank/DDBJ whole genome shotgun (WGS) entry which is preliminary data.</text>
</comment>
<dbReference type="PANTHER" id="PTHR22939">
    <property type="entry name" value="SERINE PROTEASE FAMILY S1C HTRA-RELATED"/>
    <property type="match status" value="1"/>
</dbReference>